<gene>
    <name evidence="1" type="ORF">FA95DRAFT_1554711</name>
</gene>
<name>A0ACB8S5D0_9AGAM</name>
<organism evidence="1 2">
    <name type="scientific">Auriscalpium vulgare</name>
    <dbReference type="NCBI Taxonomy" id="40419"/>
    <lineage>
        <taxon>Eukaryota</taxon>
        <taxon>Fungi</taxon>
        <taxon>Dikarya</taxon>
        <taxon>Basidiomycota</taxon>
        <taxon>Agaricomycotina</taxon>
        <taxon>Agaricomycetes</taxon>
        <taxon>Russulales</taxon>
        <taxon>Auriscalpiaceae</taxon>
        <taxon>Auriscalpium</taxon>
    </lineage>
</organism>
<sequence length="385" mass="41285">MSHHHRASMISSATSSATFPTFYQRERTSNAVVSDRIPLGSSLEEDYSAKKLTYPISYERHSSAPGLDNSDKRTVTDERRCARNVMYPMDDEMEVKLKRAPSPNWHPGESLKSMPHKSSSGAGPPSRAHKAPPTPGPGIDSTPLMKPSAVSRMAALDRADTGAAPSPPQSVKAEETHRHHTADSRVRTEMHGATTVLSARSSDAVGASPPAKGLSTWKEEQQYPYPTMKAPSGAVVPLEAHPMSSQPKSKSSGRGSVSGWSEPAPLQAHVPPRGHSPRPRAEVVRTRSPSTTTLGGQESTSAQWPAPYPPIPVPLRSDAAVRRRSRHVAAQHDKENSKAMIVSASSNRADTHSFLDAPGAPHAASGARNSSYAHAAYEQHILISG</sequence>
<reference evidence="1" key="1">
    <citation type="submission" date="2021-02" db="EMBL/GenBank/DDBJ databases">
        <authorList>
            <consortium name="DOE Joint Genome Institute"/>
            <person name="Ahrendt S."/>
            <person name="Looney B.P."/>
            <person name="Miyauchi S."/>
            <person name="Morin E."/>
            <person name="Drula E."/>
            <person name="Courty P.E."/>
            <person name="Chicoki N."/>
            <person name="Fauchery L."/>
            <person name="Kohler A."/>
            <person name="Kuo A."/>
            <person name="Labutti K."/>
            <person name="Pangilinan J."/>
            <person name="Lipzen A."/>
            <person name="Riley R."/>
            <person name="Andreopoulos W."/>
            <person name="He G."/>
            <person name="Johnson J."/>
            <person name="Barry K.W."/>
            <person name="Grigoriev I.V."/>
            <person name="Nagy L."/>
            <person name="Hibbett D."/>
            <person name="Henrissat B."/>
            <person name="Matheny P.B."/>
            <person name="Labbe J."/>
            <person name="Martin F."/>
        </authorList>
    </citation>
    <scope>NUCLEOTIDE SEQUENCE</scope>
    <source>
        <strain evidence="1">FP105234-sp</strain>
    </source>
</reference>
<proteinExistence type="predicted"/>
<protein>
    <submittedName>
        <fullName evidence="1">Uncharacterized protein</fullName>
    </submittedName>
</protein>
<reference evidence="1" key="2">
    <citation type="journal article" date="2022" name="New Phytol.">
        <title>Evolutionary transition to the ectomycorrhizal habit in the genomes of a hyperdiverse lineage of mushroom-forming fungi.</title>
        <authorList>
            <person name="Looney B."/>
            <person name="Miyauchi S."/>
            <person name="Morin E."/>
            <person name="Drula E."/>
            <person name="Courty P.E."/>
            <person name="Kohler A."/>
            <person name="Kuo A."/>
            <person name="LaButti K."/>
            <person name="Pangilinan J."/>
            <person name="Lipzen A."/>
            <person name="Riley R."/>
            <person name="Andreopoulos W."/>
            <person name="He G."/>
            <person name="Johnson J."/>
            <person name="Nolan M."/>
            <person name="Tritt A."/>
            <person name="Barry K.W."/>
            <person name="Grigoriev I.V."/>
            <person name="Nagy L.G."/>
            <person name="Hibbett D."/>
            <person name="Henrissat B."/>
            <person name="Matheny P.B."/>
            <person name="Labbe J."/>
            <person name="Martin F.M."/>
        </authorList>
    </citation>
    <scope>NUCLEOTIDE SEQUENCE</scope>
    <source>
        <strain evidence="1">FP105234-sp</strain>
    </source>
</reference>
<accession>A0ACB8S5D0</accession>
<dbReference type="Proteomes" id="UP000814033">
    <property type="component" value="Unassembled WGS sequence"/>
</dbReference>
<evidence type="ECO:0000313" key="1">
    <source>
        <dbReference type="EMBL" id="KAI0051362.1"/>
    </source>
</evidence>
<dbReference type="EMBL" id="MU275853">
    <property type="protein sequence ID" value="KAI0051362.1"/>
    <property type="molecule type" value="Genomic_DNA"/>
</dbReference>
<evidence type="ECO:0000313" key="2">
    <source>
        <dbReference type="Proteomes" id="UP000814033"/>
    </source>
</evidence>
<keyword evidence="2" id="KW-1185">Reference proteome</keyword>
<comment type="caution">
    <text evidence="1">The sequence shown here is derived from an EMBL/GenBank/DDBJ whole genome shotgun (WGS) entry which is preliminary data.</text>
</comment>